<dbReference type="AlphaFoldDB" id="A0A344THX3"/>
<evidence type="ECO:0000313" key="3">
    <source>
        <dbReference type="Proteomes" id="UP000251993"/>
    </source>
</evidence>
<dbReference type="Gene3D" id="1.25.40.1040">
    <property type="match status" value="1"/>
</dbReference>
<gene>
    <name evidence="2" type="ORF">DR864_11060</name>
</gene>
<dbReference type="Pfam" id="PF11138">
    <property type="entry name" value="DUF2911"/>
    <property type="match status" value="1"/>
</dbReference>
<dbReference type="InterPro" id="IPR011990">
    <property type="entry name" value="TPR-like_helical_dom_sf"/>
</dbReference>
<accession>A0A344THX3</accession>
<evidence type="ECO:0000256" key="1">
    <source>
        <dbReference type="SAM" id="SignalP"/>
    </source>
</evidence>
<feature type="chain" id="PRO_5016798180" description="DUF2911 domain-containing protein" evidence="1">
    <location>
        <begin position="19"/>
        <end position="275"/>
    </location>
</feature>
<keyword evidence="3" id="KW-1185">Reference proteome</keyword>
<keyword evidence="1" id="KW-0732">Signal</keyword>
<organism evidence="2 3">
    <name type="scientific">Runella rosea</name>
    <dbReference type="NCBI Taxonomy" id="2259595"/>
    <lineage>
        <taxon>Bacteria</taxon>
        <taxon>Pseudomonadati</taxon>
        <taxon>Bacteroidota</taxon>
        <taxon>Cytophagia</taxon>
        <taxon>Cytophagales</taxon>
        <taxon>Spirosomataceae</taxon>
        <taxon>Runella</taxon>
    </lineage>
</organism>
<dbReference type="OrthoDB" id="195456at2"/>
<dbReference type="KEGG" id="run:DR864_11060"/>
<dbReference type="EMBL" id="CP030850">
    <property type="protein sequence ID" value="AXE18244.1"/>
    <property type="molecule type" value="Genomic_DNA"/>
</dbReference>
<evidence type="ECO:0008006" key="4">
    <source>
        <dbReference type="Google" id="ProtNLM"/>
    </source>
</evidence>
<reference evidence="2 3" key="1">
    <citation type="submission" date="2018-07" db="EMBL/GenBank/DDBJ databases">
        <title>Genome sequencing of Runella.</title>
        <authorList>
            <person name="Baek M.-G."/>
            <person name="Yi H."/>
        </authorList>
    </citation>
    <scope>NUCLEOTIDE SEQUENCE [LARGE SCALE GENOMIC DNA]</scope>
    <source>
        <strain evidence="2 3">HYN0085</strain>
    </source>
</reference>
<proteinExistence type="predicted"/>
<protein>
    <recommendedName>
        <fullName evidence="4">DUF2911 domain-containing protein</fullName>
    </recommendedName>
</protein>
<dbReference type="InterPro" id="IPR021314">
    <property type="entry name" value="DUF2911"/>
</dbReference>
<sequence length="275" mass="29795">MKKVVVLLFVLFSVGASAQGIKTPAPSPTQTLKQDFALSSIEITYSRPAAKGRKIFGDLVPFGKIWRTGANAATKVTFGEDVKVGGVPVKAGSYAIYSVPTANDWEIIINKGANNSGLTGYKTEDDVARFKVESMQLPMMIENFTIILGNLTASSADIQILWENTAVQIPVVADIDSKIMAQINTAMTVDSRPYFQAASYYFDNGKDINKALEWANKAVEAQPTAYWVMHLKAKVQAKAGDKAGAKATAMKSMEMAKQAKNDDYVVLNQKLIAGL</sequence>
<dbReference type="SUPFAM" id="SSF48452">
    <property type="entry name" value="TPR-like"/>
    <property type="match status" value="1"/>
</dbReference>
<name>A0A344THX3_9BACT</name>
<feature type="signal peptide" evidence="1">
    <location>
        <begin position="1"/>
        <end position="18"/>
    </location>
</feature>
<evidence type="ECO:0000313" key="2">
    <source>
        <dbReference type="EMBL" id="AXE18244.1"/>
    </source>
</evidence>
<dbReference type="Proteomes" id="UP000251993">
    <property type="component" value="Chromosome"/>
</dbReference>
<dbReference type="RefSeq" id="WP_114067028.1">
    <property type="nucleotide sequence ID" value="NZ_CP030850.1"/>
</dbReference>